<sequence>MQPLTRNTSTPNKDESSARNGCEASVNGRALRLQQSRQGPAASGRQLRSQAKKEIGLKRYFDILCDARRYITPRISLSELADADVPEVKENVASTSEAQEDDESDYGSDGIDWNNPRSIQALEDAEKLALAKLRQSYVLF</sequence>
<organism evidence="2 3">
    <name type="scientific">Gymnopus androsaceus JB14</name>
    <dbReference type="NCBI Taxonomy" id="1447944"/>
    <lineage>
        <taxon>Eukaryota</taxon>
        <taxon>Fungi</taxon>
        <taxon>Dikarya</taxon>
        <taxon>Basidiomycota</taxon>
        <taxon>Agaricomycotina</taxon>
        <taxon>Agaricomycetes</taxon>
        <taxon>Agaricomycetidae</taxon>
        <taxon>Agaricales</taxon>
        <taxon>Marasmiineae</taxon>
        <taxon>Omphalotaceae</taxon>
        <taxon>Gymnopus</taxon>
    </lineage>
</organism>
<evidence type="ECO:0000313" key="3">
    <source>
        <dbReference type="Proteomes" id="UP000799118"/>
    </source>
</evidence>
<feature type="region of interest" description="Disordered" evidence="1">
    <location>
        <begin position="1"/>
        <end position="49"/>
    </location>
</feature>
<evidence type="ECO:0000256" key="1">
    <source>
        <dbReference type="SAM" id="MobiDB-lite"/>
    </source>
</evidence>
<evidence type="ECO:0000313" key="2">
    <source>
        <dbReference type="EMBL" id="KAE9382294.1"/>
    </source>
</evidence>
<feature type="compositionally biased region" description="Polar residues" evidence="1">
    <location>
        <begin position="1"/>
        <end position="11"/>
    </location>
</feature>
<reference evidence="2" key="1">
    <citation type="journal article" date="2019" name="Environ. Microbiol.">
        <title>Fungal ecological strategies reflected in gene transcription - a case study of two litter decomposers.</title>
        <authorList>
            <person name="Barbi F."/>
            <person name="Kohler A."/>
            <person name="Barry K."/>
            <person name="Baskaran P."/>
            <person name="Daum C."/>
            <person name="Fauchery L."/>
            <person name="Ihrmark K."/>
            <person name="Kuo A."/>
            <person name="LaButti K."/>
            <person name="Lipzen A."/>
            <person name="Morin E."/>
            <person name="Grigoriev I.V."/>
            <person name="Henrissat B."/>
            <person name="Lindahl B."/>
            <person name="Martin F."/>
        </authorList>
    </citation>
    <scope>NUCLEOTIDE SEQUENCE</scope>
    <source>
        <strain evidence="2">JB14</strain>
    </source>
</reference>
<gene>
    <name evidence="2" type="ORF">BT96DRAFT_1010938</name>
</gene>
<dbReference type="AlphaFoldDB" id="A0A6A4GA12"/>
<dbReference type="Proteomes" id="UP000799118">
    <property type="component" value="Unassembled WGS sequence"/>
</dbReference>
<protein>
    <submittedName>
        <fullName evidence="2">Uncharacterized protein</fullName>
    </submittedName>
</protein>
<keyword evidence="3" id="KW-1185">Reference proteome</keyword>
<name>A0A6A4GA12_9AGAR</name>
<accession>A0A6A4GA12</accession>
<feature type="region of interest" description="Disordered" evidence="1">
    <location>
        <begin position="86"/>
        <end position="113"/>
    </location>
</feature>
<proteinExistence type="predicted"/>
<dbReference type="EMBL" id="ML771838">
    <property type="protein sequence ID" value="KAE9382294.1"/>
    <property type="molecule type" value="Genomic_DNA"/>
</dbReference>